<evidence type="ECO:0008006" key="5">
    <source>
        <dbReference type="Google" id="ProtNLM"/>
    </source>
</evidence>
<name>A0AB34KLE5_9PEZI</name>
<feature type="compositionally biased region" description="Pro residues" evidence="1">
    <location>
        <begin position="624"/>
        <end position="639"/>
    </location>
</feature>
<dbReference type="AlphaFoldDB" id="A0AB34KLE5"/>
<gene>
    <name evidence="3" type="ORF">WHR41_07223</name>
</gene>
<feature type="compositionally biased region" description="Polar residues" evidence="1">
    <location>
        <begin position="663"/>
        <end position="682"/>
    </location>
</feature>
<keyword evidence="2" id="KW-0472">Membrane</keyword>
<evidence type="ECO:0000313" key="4">
    <source>
        <dbReference type="Proteomes" id="UP000803884"/>
    </source>
</evidence>
<proteinExistence type="predicted"/>
<evidence type="ECO:0000256" key="2">
    <source>
        <dbReference type="SAM" id="Phobius"/>
    </source>
</evidence>
<feature type="compositionally biased region" description="Polar residues" evidence="1">
    <location>
        <begin position="539"/>
        <end position="556"/>
    </location>
</feature>
<dbReference type="GO" id="GO:0005886">
    <property type="term" value="C:plasma membrane"/>
    <property type="evidence" value="ECO:0007669"/>
    <property type="project" value="InterPro"/>
</dbReference>
<dbReference type="InterPro" id="IPR031606">
    <property type="entry name" value="Kch1/2"/>
</dbReference>
<feature type="transmembrane region" description="Helical" evidence="2">
    <location>
        <begin position="79"/>
        <end position="102"/>
    </location>
</feature>
<feature type="compositionally biased region" description="Polar residues" evidence="1">
    <location>
        <begin position="495"/>
        <end position="504"/>
    </location>
</feature>
<feature type="compositionally biased region" description="Basic and acidic residues" evidence="1">
    <location>
        <begin position="332"/>
        <end position="348"/>
    </location>
</feature>
<sequence>MGCCGEREKGPPEATAKWTYINLSDFKSTSSWNTLAYIWVWVMAFVSVAVFAADSFTAVNLLAFNRWTSKIEPALKIEYARWIFAGCILFSFALIIFSWFFAIRAIRRGGIAESYMDPLAATLQSMRGSGWRRFLVFTNLTKSKKGNDYIAFFVYFSFQTAIRVIIAEGPRQVINGMTLYEVMERRFLEGGDSDKPNIVQFWENLQHLFNEDVYVAATVCAMLFTLIIWVISALSLLISLILYIVFLWHYIPQSDGRLKIYCRRKIDRRLEKIVENKIKEALEQEDKHARKAEQKAEQKAEYHLKKTGTMPPPPVKFTRQPTLPTVPVAADSKNDDKLPEFTLARKDTSTTVSTLPPYTSRPSTSSENPRLESRPSQRSMHSARPLPSRMATQSSGFPTPTEEMDAPLLDNAGFAGHVGRDISRPPTAMSRQESDSSLRRPVPARTMTAGSQASMQMYPPMPPMGPPGAARPFSPMSRTDSPGPRPPMGPPGINRTFSPMSRTDSPGPRQPVGPRMPIADTRSPPPGSMYNEQPPFNGPSRQNTPGPIRNDSNASFNRPPPMPRQPTFGSMHSQDQSFSRPAPPPSAVNFNRPFSPPSAEPDQSLPYPTDSYEMTSHPHITHAPAPPSLYAPSPPPAAEKPPTSGFVAFNPALHSTPAPAQPQIPQRSVTASPITGFGSQSAALPPLDVPQRSFTAPAAEHLAPSSLDPHPMPFDNRATIGYSDIVDDYGRADRGATPPRAGRGEERGW</sequence>
<feature type="compositionally biased region" description="Basic and acidic residues" evidence="1">
    <location>
        <begin position="285"/>
        <end position="304"/>
    </location>
</feature>
<reference evidence="3 4" key="1">
    <citation type="journal article" date="2020" name="Microbiol. Resour. Announc.">
        <title>Draft Genome Sequence of a Cladosporium Species Isolated from the Mesophotic Ascidian Didemnum maculosum.</title>
        <authorList>
            <person name="Gioti A."/>
            <person name="Siaperas R."/>
            <person name="Nikolaivits E."/>
            <person name="Le Goff G."/>
            <person name="Ouazzani J."/>
            <person name="Kotoulas G."/>
            <person name="Topakas E."/>
        </authorList>
    </citation>
    <scope>NUCLEOTIDE SEQUENCE [LARGE SCALE GENOMIC DNA]</scope>
    <source>
        <strain evidence="3 4">TM138-S3</strain>
    </source>
</reference>
<comment type="caution">
    <text evidence="3">The sequence shown here is derived from an EMBL/GenBank/DDBJ whole genome shotgun (WGS) entry which is preliminary data.</text>
</comment>
<feature type="compositionally biased region" description="Polar residues" evidence="1">
    <location>
        <begin position="349"/>
        <end position="368"/>
    </location>
</feature>
<dbReference type="GeneID" id="96008666"/>
<dbReference type="Pfam" id="PF16944">
    <property type="entry name" value="KCH"/>
    <property type="match status" value="1"/>
</dbReference>
<dbReference type="GO" id="GO:0015079">
    <property type="term" value="F:potassium ion transmembrane transporter activity"/>
    <property type="evidence" value="ECO:0007669"/>
    <property type="project" value="InterPro"/>
</dbReference>
<feature type="region of interest" description="Disordered" evidence="1">
    <location>
        <begin position="285"/>
        <end position="749"/>
    </location>
</feature>
<feature type="transmembrane region" description="Helical" evidence="2">
    <location>
        <begin position="36"/>
        <end position="59"/>
    </location>
</feature>
<dbReference type="PANTHER" id="PTHR36424">
    <property type="entry name" value="PHEROMONE-REGULATED MEMBRANE PROTEIN 6"/>
    <property type="match status" value="1"/>
</dbReference>
<accession>A0AB34KLE5</accession>
<dbReference type="PANTHER" id="PTHR36424:SF1">
    <property type="entry name" value="LOW AFFINITY K(+) TRANSPORTER 1-RELATED"/>
    <property type="match status" value="1"/>
</dbReference>
<dbReference type="EMBL" id="JAAQHG020000028">
    <property type="protein sequence ID" value="KAL1584155.1"/>
    <property type="molecule type" value="Genomic_DNA"/>
</dbReference>
<feature type="transmembrane region" description="Helical" evidence="2">
    <location>
        <begin position="214"/>
        <end position="247"/>
    </location>
</feature>
<dbReference type="RefSeq" id="XP_069227261.1">
    <property type="nucleotide sequence ID" value="XM_069375828.1"/>
</dbReference>
<dbReference type="Proteomes" id="UP000803884">
    <property type="component" value="Unassembled WGS sequence"/>
</dbReference>
<organism evidence="3 4">
    <name type="scientific">Cladosporium halotolerans</name>
    <dbReference type="NCBI Taxonomy" id="1052096"/>
    <lineage>
        <taxon>Eukaryota</taxon>
        <taxon>Fungi</taxon>
        <taxon>Dikarya</taxon>
        <taxon>Ascomycota</taxon>
        <taxon>Pezizomycotina</taxon>
        <taxon>Dothideomycetes</taxon>
        <taxon>Dothideomycetidae</taxon>
        <taxon>Cladosporiales</taxon>
        <taxon>Cladosporiaceae</taxon>
        <taxon>Cladosporium</taxon>
    </lineage>
</organism>
<feature type="compositionally biased region" description="Polar residues" evidence="1">
    <location>
        <begin position="567"/>
        <end position="579"/>
    </location>
</feature>
<keyword evidence="2" id="KW-1133">Transmembrane helix</keyword>
<evidence type="ECO:0000313" key="3">
    <source>
        <dbReference type="EMBL" id="KAL1584155.1"/>
    </source>
</evidence>
<protein>
    <recommendedName>
        <fullName evidence="5">Pheromone-regulated membrane protein 6</fullName>
    </recommendedName>
</protein>
<evidence type="ECO:0000256" key="1">
    <source>
        <dbReference type="SAM" id="MobiDB-lite"/>
    </source>
</evidence>
<keyword evidence="2" id="KW-0812">Transmembrane</keyword>
<keyword evidence="4" id="KW-1185">Reference proteome</keyword>